<dbReference type="PRINTS" id="PR00080">
    <property type="entry name" value="SDRFAMILY"/>
</dbReference>
<dbReference type="InterPro" id="IPR002347">
    <property type="entry name" value="SDR_fam"/>
</dbReference>
<evidence type="ECO:0000313" key="4">
    <source>
        <dbReference type="Proteomes" id="UP000199382"/>
    </source>
</evidence>
<dbReference type="Pfam" id="PF13561">
    <property type="entry name" value="adh_short_C2"/>
    <property type="match status" value="1"/>
</dbReference>
<protein>
    <submittedName>
        <fullName evidence="3">NAD(P)-dependent dehydrogenase, short-chain alcohol dehydrogenase family</fullName>
    </submittedName>
</protein>
<dbReference type="AlphaFoldDB" id="A0A1G8YIF2"/>
<dbReference type="Gene3D" id="3.40.50.720">
    <property type="entry name" value="NAD(P)-binding Rossmann-like Domain"/>
    <property type="match status" value="1"/>
</dbReference>
<proteinExistence type="inferred from homology"/>
<dbReference type="SUPFAM" id="SSF51735">
    <property type="entry name" value="NAD(P)-binding Rossmann-fold domains"/>
    <property type="match status" value="1"/>
</dbReference>
<dbReference type="STRING" id="571298.SAMN04488026_102915"/>
<reference evidence="3 4" key="1">
    <citation type="submission" date="2016-10" db="EMBL/GenBank/DDBJ databases">
        <authorList>
            <person name="de Groot N.N."/>
        </authorList>
    </citation>
    <scope>NUCLEOTIDE SEQUENCE [LARGE SCALE GENOMIC DNA]</scope>
    <source>
        <strain evidence="3 4">DSM 25294</strain>
    </source>
</reference>
<evidence type="ECO:0000256" key="1">
    <source>
        <dbReference type="ARBA" id="ARBA00006484"/>
    </source>
</evidence>
<dbReference type="OrthoDB" id="9806974at2"/>
<evidence type="ECO:0000256" key="2">
    <source>
        <dbReference type="ARBA" id="ARBA00023002"/>
    </source>
</evidence>
<keyword evidence="2" id="KW-0560">Oxidoreductase</keyword>
<gene>
    <name evidence="3" type="ORF">SAMN04488026_102915</name>
</gene>
<evidence type="ECO:0000313" key="3">
    <source>
        <dbReference type="EMBL" id="SDK01965.1"/>
    </source>
</evidence>
<dbReference type="InterPro" id="IPR036291">
    <property type="entry name" value="NAD(P)-bd_dom_sf"/>
</dbReference>
<dbReference type="PANTHER" id="PTHR42760:SF133">
    <property type="entry name" value="3-OXOACYL-[ACYL-CARRIER-PROTEIN] REDUCTASE"/>
    <property type="match status" value="1"/>
</dbReference>
<comment type="similarity">
    <text evidence="1">Belongs to the short-chain dehydrogenases/reductases (SDR) family.</text>
</comment>
<accession>A0A1G8YIF2</accession>
<dbReference type="PRINTS" id="PR00081">
    <property type="entry name" value="GDHRDH"/>
</dbReference>
<organism evidence="3 4">
    <name type="scientific">Aliiruegeria lutimaris</name>
    <dbReference type="NCBI Taxonomy" id="571298"/>
    <lineage>
        <taxon>Bacteria</taxon>
        <taxon>Pseudomonadati</taxon>
        <taxon>Pseudomonadota</taxon>
        <taxon>Alphaproteobacteria</taxon>
        <taxon>Rhodobacterales</taxon>
        <taxon>Roseobacteraceae</taxon>
        <taxon>Aliiruegeria</taxon>
    </lineage>
</organism>
<dbReference type="GO" id="GO:0016616">
    <property type="term" value="F:oxidoreductase activity, acting on the CH-OH group of donors, NAD or NADP as acceptor"/>
    <property type="evidence" value="ECO:0007669"/>
    <property type="project" value="TreeGrafter"/>
</dbReference>
<dbReference type="Proteomes" id="UP000199382">
    <property type="component" value="Unassembled WGS sequence"/>
</dbReference>
<sequence>MPPESPGGFSRYKESETIMENPFSVKDKVAVVTGGLGQLGTQFTTSLVEAGAKAAIFSRRPFSREQIAEKFGDMADSIRVYEASVRDKAALEAATEQLIADWGVPHILVNNAGIDSKPDGGAEQNAPFEVYPQKFWDEIIDTNLTGVMLTTQVVGSKMAEAGRGSIIMVGSMYGMVSPNQALYAYREERDGEPFVKAISYAASKSGLLNMTRYLATYWAKKGVRVNLVTFGGVKTGSFDKEFIDAFLERVPMGRQAEIEEFGPIVQFLGSEASSYMTGANLVLDGGFTAW</sequence>
<keyword evidence="4" id="KW-1185">Reference proteome</keyword>
<name>A0A1G8YIF2_9RHOB</name>
<dbReference type="EMBL" id="FNEK01000029">
    <property type="protein sequence ID" value="SDK01965.1"/>
    <property type="molecule type" value="Genomic_DNA"/>
</dbReference>
<dbReference type="PANTHER" id="PTHR42760">
    <property type="entry name" value="SHORT-CHAIN DEHYDROGENASES/REDUCTASES FAMILY MEMBER"/>
    <property type="match status" value="1"/>
</dbReference>